<comment type="similarity">
    <text evidence="7">Belongs to the shikimate kinase family.</text>
</comment>
<keyword evidence="7" id="KW-0963">Cytoplasm</keyword>
<dbReference type="GO" id="GO:0005829">
    <property type="term" value="C:cytosol"/>
    <property type="evidence" value="ECO:0007669"/>
    <property type="project" value="TreeGrafter"/>
</dbReference>
<feature type="binding site" evidence="7">
    <location>
        <position position="18"/>
    </location>
    <ligand>
        <name>Mg(2+)</name>
        <dbReference type="ChEBI" id="CHEBI:18420"/>
    </ligand>
</feature>
<evidence type="ECO:0000256" key="6">
    <source>
        <dbReference type="ARBA" id="ARBA00023141"/>
    </source>
</evidence>
<evidence type="ECO:0000256" key="3">
    <source>
        <dbReference type="ARBA" id="ARBA00022741"/>
    </source>
</evidence>
<comment type="function">
    <text evidence="7">Catalyzes the specific phosphorylation of the 3-hydroxyl group of shikimic acid using ATP as a cosubstrate.</text>
</comment>
<gene>
    <name evidence="7" type="primary">aroK</name>
    <name evidence="8" type="ORF">BKA16_003045</name>
</gene>
<dbReference type="Pfam" id="PF01202">
    <property type="entry name" value="SKI"/>
    <property type="match status" value="1"/>
</dbReference>
<keyword evidence="7" id="KW-0460">Magnesium</keyword>
<reference evidence="8 9" key="1">
    <citation type="submission" date="2020-08" db="EMBL/GenBank/DDBJ databases">
        <title>Sequencing the genomes of 1000 actinobacteria strains.</title>
        <authorList>
            <person name="Klenk H.-P."/>
        </authorList>
    </citation>
    <scope>NUCLEOTIDE SEQUENCE [LARGE SCALE GENOMIC DNA]</scope>
    <source>
        <strain evidence="8 9">DSM 45298</strain>
    </source>
</reference>
<proteinExistence type="inferred from homology"/>
<feature type="binding site" evidence="7">
    <location>
        <position position="117"/>
    </location>
    <ligand>
        <name>ATP</name>
        <dbReference type="ChEBI" id="CHEBI:30616"/>
    </ligand>
</feature>
<comment type="subunit">
    <text evidence="7">Monomer.</text>
</comment>
<dbReference type="GO" id="GO:0000287">
    <property type="term" value="F:magnesium ion binding"/>
    <property type="evidence" value="ECO:0007669"/>
    <property type="project" value="UniProtKB-UniRule"/>
</dbReference>
<dbReference type="AlphaFoldDB" id="A0A840F205"/>
<dbReference type="Gene3D" id="3.40.50.300">
    <property type="entry name" value="P-loop containing nucleotide triphosphate hydrolases"/>
    <property type="match status" value="1"/>
</dbReference>
<keyword evidence="6 7" id="KW-0057">Aromatic amino acid biosynthesis</keyword>
<evidence type="ECO:0000256" key="7">
    <source>
        <dbReference type="HAMAP-Rule" id="MF_00109"/>
    </source>
</evidence>
<organism evidence="8 9">
    <name type="scientific">Gordonia humi</name>
    <dbReference type="NCBI Taxonomy" id="686429"/>
    <lineage>
        <taxon>Bacteria</taxon>
        <taxon>Bacillati</taxon>
        <taxon>Actinomycetota</taxon>
        <taxon>Actinomycetes</taxon>
        <taxon>Mycobacteriales</taxon>
        <taxon>Gordoniaceae</taxon>
        <taxon>Gordonia</taxon>
    </lineage>
</organism>
<dbReference type="PANTHER" id="PTHR21087">
    <property type="entry name" value="SHIKIMATE KINASE"/>
    <property type="match status" value="1"/>
</dbReference>
<evidence type="ECO:0000313" key="9">
    <source>
        <dbReference type="Proteomes" id="UP000551501"/>
    </source>
</evidence>
<feature type="binding site" evidence="7">
    <location>
        <position position="35"/>
    </location>
    <ligand>
        <name>substrate</name>
    </ligand>
</feature>
<keyword evidence="5 7" id="KW-0067">ATP-binding</keyword>
<dbReference type="EMBL" id="JACIFP010000001">
    <property type="protein sequence ID" value="MBB4136493.1"/>
    <property type="molecule type" value="Genomic_DNA"/>
</dbReference>
<dbReference type="SUPFAM" id="SSF52540">
    <property type="entry name" value="P-loop containing nucleoside triphosphate hydrolases"/>
    <property type="match status" value="1"/>
</dbReference>
<dbReference type="GO" id="GO:0009073">
    <property type="term" value="P:aromatic amino acid family biosynthetic process"/>
    <property type="evidence" value="ECO:0007669"/>
    <property type="project" value="UniProtKB-KW"/>
</dbReference>
<dbReference type="GO" id="GO:0008652">
    <property type="term" value="P:amino acid biosynthetic process"/>
    <property type="evidence" value="ECO:0007669"/>
    <property type="project" value="UniProtKB-KW"/>
</dbReference>
<dbReference type="UniPathway" id="UPA00053">
    <property type="reaction ID" value="UER00088"/>
</dbReference>
<feature type="binding site" evidence="7">
    <location>
        <begin position="14"/>
        <end position="19"/>
    </location>
    <ligand>
        <name>ATP</name>
        <dbReference type="ChEBI" id="CHEBI:30616"/>
    </ligand>
</feature>
<comment type="cofactor">
    <cofactor evidence="7">
        <name>Mg(2+)</name>
        <dbReference type="ChEBI" id="CHEBI:18420"/>
    </cofactor>
    <text evidence="7">Binds 1 Mg(2+) ion per subunit.</text>
</comment>
<feature type="binding site" evidence="7">
    <location>
        <position position="136"/>
    </location>
    <ligand>
        <name>substrate</name>
    </ligand>
</feature>
<dbReference type="GO" id="GO:0005524">
    <property type="term" value="F:ATP binding"/>
    <property type="evidence" value="ECO:0007669"/>
    <property type="project" value="UniProtKB-UniRule"/>
</dbReference>
<keyword evidence="1 7" id="KW-0028">Amino-acid biosynthesis</keyword>
<dbReference type="InterPro" id="IPR000623">
    <property type="entry name" value="Shikimate_kinase/TSH1"/>
</dbReference>
<name>A0A840F205_9ACTN</name>
<comment type="subcellular location">
    <subcellularLocation>
        <location evidence="7">Cytoplasm</location>
    </subcellularLocation>
</comment>
<evidence type="ECO:0000256" key="4">
    <source>
        <dbReference type="ARBA" id="ARBA00022777"/>
    </source>
</evidence>
<dbReference type="HAMAP" id="MF_00109">
    <property type="entry name" value="Shikimate_kinase"/>
    <property type="match status" value="1"/>
</dbReference>
<protein>
    <recommendedName>
        <fullName evidence="7">Shikimate kinase</fullName>
        <shortName evidence="7">SK</shortName>
        <ecNumber evidence="7">2.7.1.71</ecNumber>
    </recommendedName>
</protein>
<dbReference type="InterPro" id="IPR031322">
    <property type="entry name" value="Shikimate/glucono_kinase"/>
</dbReference>
<dbReference type="GO" id="GO:0009423">
    <property type="term" value="P:chorismate biosynthetic process"/>
    <property type="evidence" value="ECO:0007669"/>
    <property type="project" value="UniProtKB-UniRule"/>
</dbReference>
<dbReference type="PANTHER" id="PTHR21087:SF16">
    <property type="entry name" value="SHIKIMATE KINASE 1, CHLOROPLASTIC"/>
    <property type="match status" value="1"/>
</dbReference>
<dbReference type="Proteomes" id="UP000551501">
    <property type="component" value="Unassembled WGS sequence"/>
</dbReference>
<dbReference type="CDD" id="cd00464">
    <property type="entry name" value="SK"/>
    <property type="match status" value="1"/>
</dbReference>
<dbReference type="InterPro" id="IPR027417">
    <property type="entry name" value="P-loop_NTPase"/>
</dbReference>
<comment type="pathway">
    <text evidence="7">Metabolic intermediate biosynthesis; chorismate biosynthesis; chorismate from D-erythrose 4-phosphate and phosphoenolpyruvate: step 5/7.</text>
</comment>
<dbReference type="GO" id="GO:0004765">
    <property type="term" value="F:shikimate kinase activity"/>
    <property type="evidence" value="ECO:0007669"/>
    <property type="project" value="UniProtKB-UniRule"/>
</dbReference>
<comment type="catalytic activity">
    <reaction evidence="7">
        <text>shikimate + ATP = 3-phosphoshikimate + ADP + H(+)</text>
        <dbReference type="Rhea" id="RHEA:13121"/>
        <dbReference type="ChEBI" id="CHEBI:15378"/>
        <dbReference type="ChEBI" id="CHEBI:30616"/>
        <dbReference type="ChEBI" id="CHEBI:36208"/>
        <dbReference type="ChEBI" id="CHEBI:145989"/>
        <dbReference type="ChEBI" id="CHEBI:456216"/>
        <dbReference type="EC" id="2.7.1.71"/>
    </reaction>
</comment>
<evidence type="ECO:0000256" key="5">
    <source>
        <dbReference type="ARBA" id="ARBA00022840"/>
    </source>
</evidence>
<keyword evidence="2 7" id="KW-0808">Transferase</keyword>
<feature type="binding site" evidence="7">
    <location>
        <position position="59"/>
    </location>
    <ligand>
        <name>substrate</name>
    </ligand>
</feature>
<comment type="caution">
    <text evidence="8">The sequence shown here is derived from an EMBL/GenBank/DDBJ whole genome shotgun (WGS) entry which is preliminary data.</text>
</comment>
<dbReference type="PRINTS" id="PR01100">
    <property type="entry name" value="SHIKIMTKNASE"/>
</dbReference>
<dbReference type="EC" id="2.7.1.71" evidence="7"/>
<keyword evidence="7" id="KW-0479">Metal-binding</keyword>
<keyword evidence="4 7" id="KW-0418">Kinase</keyword>
<sequence>MTSRPAVVLTGFMGSGKSTVGRALGALGLDFVDTDAEIERRAGRTIPEIFAADGEDGFRAIEADTVRDVLATSRGIVALGGGSPTVPAIREALTGHHVVYLEIGPDDGYERVSGSDRPMLADPDPRARYAAILASRVDAYRAVAAQTVDAARPVAQIVAEIIEGLPNSGWTPYRPSDAPLQGENS</sequence>
<feature type="binding site" evidence="7">
    <location>
        <position position="152"/>
    </location>
    <ligand>
        <name>ATP</name>
        <dbReference type="ChEBI" id="CHEBI:30616"/>
    </ligand>
</feature>
<keyword evidence="9" id="KW-1185">Reference proteome</keyword>
<evidence type="ECO:0000256" key="1">
    <source>
        <dbReference type="ARBA" id="ARBA00022605"/>
    </source>
</evidence>
<evidence type="ECO:0000256" key="2">
    <source>
        <dbReference type="ARBA" id="ARBA00022679"/>
    </source>
</evidence>
<evidence type="ECO:0000313" key="8">
    <source>
        <dbReference type="EMBL" id="MBB4136493.1"/>
    </source>
</evidence>
<accession>A0A840F205</accession>
<feature type="binding site" evidence="7">
    <location>
        <position position="81"/>
    </location>
    <ligand>
        <name>substrate</name>
    </ligand>
</feature>
<keyword evidence="3 7" id="KW-0547">Nucleotide-binding</keyword>